<evidence type="ECO:0000313" key="2">
    <source>
        <dbReference type="EMBL" id="KAG0536608.1"/>
    </source>
</evidence>
<comment type="caution">
    <text evidence="2">The sequence shown here is derived from an EMBL/GenBank/DDBJ whole genome shotgun (WGS) entry which is preliminary data.</text>
</comment>
<evidence type="ECO:0000313" key="3">
    <source>
        <dbReference type="Proteomes" id="UP000807115"/>
    </source>
</evidence>
<protein>
    <recommendedName>
        <fullName evidence="4">Lecithin-cholesterol acyltransferase-like 1</fullName>
    </recommendedName>
</protein>
<keyword evidence="1" id="KW-0732">Signal</keyword>
<organism evidence="2 3">
    <name type="scientific">Sorghum bicolor</name>
    <name type="common">Sorghum</name>
    <name type="synonym">Sorghum vulgare</name>
    <dbReference type="NCBI Taxonomy" id="4558"/>
    <lineage>
        <taxon>Eukaryota</taxon>
        <taxon>Viridiplantae</taxon>
        <taxon>Streptophyta</taxon>
        <taxon>Embryophyta</taxon>
        <taxon>Tracheophyta</taxon>
        <taxon>Spermatophyta</taxon>
        <taxon>Magnoliopsida</taxon>
        <taxon>Liliopsida</taxon>
        <taxon>Poales</taxon>
        <taxon>Poaceae</taxon>
        <taxon>PACMAD clade</taxon>
        <taxon>Panicoideae</taxon>
        <taxon>Andropogonodae</taxon>
        <taxon>Andropogoneae</taxon>
        <taxon>Sorghinae</taxon>
        <taxon>Sorghum</taxon>
    </lineage>
</organism>
<gene>
    <name evidence="2" type="ORF">BDA96_03G078200</name>
</gene>
<proteinExistence type="predicted"/>
<evidence type="ECO:0008006" key="4">
    <source>
        <dbReference type="Google" id="ProtNLM"/>
    </source>
</evidence>
<reference evidence="2" key="2">
    <citation type="submission" date="2020-10" db="EMBL/GenBank/DDBJ databases">
        <authorList>
            <person name="Cooper E.A."/>
            <person name="Brenton Z.W."/>
            <person name="Flinn B.S."/>
            <person name="Jenkins J."/>
            <person name="Shu S."/>
            <person name="Flowers D."/>
            <person name="Luo F."/>
            <person name="Wang Y."/>
            <person name="Xia P."/>
            <person name="Barry K."/>
            <person name="Daum C."/>
            <person name="Lipzen A."/>
            <person name="Yoshinaga Y."/>
            <person name="Schmutz J."/>
            <person name="Saski C."/>
            <person name="Vermerris W."/>
            <person name="Kresovich S."/>
        </authorList>
    </citation>
    <scope>NUCLEOTIDE SEQUENCE</scope>
</reference>
<dbReference type="AlphaFoldDB" id="A0A921ULJ0"/>
<dbReference type="EMBL" id="CM027682">
    <property type="protein sequence ID" value="KAG0536608.1"/>
    <property type="molecule type" value="Genomic_DNA"/>
</dbReference>
<feature type="chain" id="PRO_5037985450" description="Lecithin-cholesterol acyltransferase-like 1" evidence="1">
    <location>
        <begin position="22"/>
        <end position="416"/>
    </location>
</feature>
<dbReference type="Gene3D" id="3.40.50.1820">
    <property type="entry name" value="alpha/beta hydrolase"/>
    <property type="match status" value="1"/>
</dbReference>
<reference evidence="2" key="1">
    <citation type="journal article" date="2019" name="BMC Genomics">
        <title>A new reference genome for Sorghum bicolor reveals high levels of sequence similarity between sweet and grain genotypes: implications for the genetics of sugar metabolism.</title>
        <authorList>
            <person name="Cooper E.A."/>
            <person name="Brenton Z.W."/>
            <person name="Flinn B.S."/>
            <person name="Jenkins J."/>
            <person name="Shu S."/>
            <person name="Flowers D."/>
            <person name="Luo F."/>
            <person name="Wang Y."/>
            <person name="Xia P."/>
            <person name="Barry K."/>
            <person name="Daum C."/>
            <person name="Lipzen A."/>
            <person name="Yoshinaga Y."/>
            <person name="Schmutz J."/>
            <person name="Saski C."/>
            <person name="Vermerris W."/>
            <person name="Kresovich S."/>
        </authorList>
    </citation>
    <scope>NUCLEOTIDE SEQUENCE</scope>
</reference>
<sequence>MARILQVVAPLLLFLLPAGLRELLSPTTIHHRTPPMGAADDGTTSTGGGEVLLHPLVLVPGLTCNELEARLTDAYRPSVPRCGAMKGKGWFGLWANCSDLPAHHYVQCFLEQMTLVYDPVANEYRNLPGVETRVRSFGSTRGFQRNPEHTTWCFEVLRHELERAGYRDGDTLFAAQYDLRYAPPVPGQSSEVFRRCPASQRSTPMAWRNRYIKHLILAAPVPAEGVVVALQYFVSGSDLMYIPTVTQLELTLRPMWRSFESSIVNFPSPAVFGDRPLVVTAQRNYSAYDVEDLLVAIGFGAGVEPFRRRSVPKMNYFQAPMVPTTCINGVRKNNTPEQLVYWDGDFDAEPEIVYGDGDQIINLISMLAFDEKMRRQPEQNKVYKSIKLHGADHGTIVTEDWALKRVMQEILEASRI</sequence>
<dbReference type="InterPro" id="IPR003386">
    <property type="entry name" value="LACT/PDAT_acylTrfase"/>
</dbReference>
<dbReference type="PANTHER" id="PTHR11440">
    <property type="entry name" value="LECITHIN-CHOLESTEROL ACYLTRANSFERASE-RELATED"/>
    <property type="match status" value="1"/>
</dbReference>
<dbReference type="InterPro" id="IPR029058">
    <property type="entry name" value="AB_hydrolase_fold"/>
</dbReference>
<evidence type="ECO:0000256" key="1">
    <source>
        <dbReference type="SAM" id="SignalP"/>
    </source>
</evidence>
<dbReference type="Pfam" id="PF02450">
    <property type="entry name" value="LCAT"/>
    <property type="match status" value="1"/>
</dbReference>
<dbReference type="Proteomes" id="UP000807115">
    <property type="component" value="Chromosome 3"/>
</dbReference>
<feature type="signal peptide" evidence="1">
    <location>
        <begin position="1"/>
        <end position="21"/>
    </location>
</feature>
<accession>A0A921ULJ0</accession>
<name>A0A921ULJ0_SORBI</name>
<dbReference type="GO" id="GO:0008374">
    <property type="term" value="F:O-acyltransferase activity"/>
    <property type="evidence" value="ECO:0007669"/>
    <property type="project" value="InterPro"/>
</dbReference>
<dbReference type="GO" id="GO:0006629">
    <property type="term" value="P:lipid metabolic process"/>
    <property type="evidence" value="ECO:0007669"/>
    <property type="project" value="InterPro"/>
</dbReference>